<proteinExistence type="predicted"/>
<sequence length="48" mass="5454">MTTETETAVDQPPNSTHSPQRVGVVVTLVTESITVFDDRLWRTGRRLR</sequence>
<evidence type="ECO:0000256" key="1">
    <source>
        <dbReference type="SAM" id="MobiDB-lite"/>
    </source>
</evidence>
<reference evidence="2 3" key="1">
    <citation type="submission" date="2018-05" db="EMBL/GenBank/DDBJ databases">
        <title>Genomic Encyclopedia of Archaeal and Bacterial Type Strains, Phase II (KMG-II): from individual species to whole genera.</title>
        <authorList>
            <person name="Goeker M."/>
        </authorList>
    </citation>
    <scope>NUCLEOTIDE SEQUENCE [LARGE SCALE GENOMIC DNA]</scope>
    <source>
        <strain evidence="2 3">DSM 45184</strain>
    </source>
</reference>
<organism evidence="2 3">
    <name type="scientific">Actinoplanes xinjiangensis</name>
    <dbReference type="NCBI Taxonomy" id="512350"/>
    <lineage>
        <taxon>Bacteria</taxon>
        <taxon>Bacillati</taxon>
        <taxon>Actinomycetota</taxon>
        <taxon>Actinomycetes</taxon>
        <taxon>Micromonosporales</taxon>
        <taxon>Micromonosporaceae</taxon>
        <taxon>Actinoplanes</taxon>
    </lineage>
</organism>
<name>A0A316FPD4_9ACTN</name>
<evidence type="ECO:0000313" key="2">
    <source>
        <dbReference type="EMBL" id="PWK49540.1"/>
    </source>
</evidence>
<protein>
    <submittedName>
        <fullName evidence="2">Uncharacterized protein</fullName>
    </submittedName>
</protein>
<accession>A0A316FPD4</accession>
<dbReference type="EMBL" id="QGGR01000004">
    <property type="protein sequence ID" value="PWK49540.1"/>
    <property type="molecule type" value="Genomic_DNA"/>
</dbReference>
<feature type="compositionally biased region" description="Polar residues" evidence="1">
    <location>
        <begin position="1"/>
        <end position="19"/>
    </location>
</feature>
<dbReference type="AlphaFoldDB" id="A0A316FPD4"/>
<dbReference type="Proteomes" id="UP000245697">
    <property type="component" value="Unassembled WGS sequence"/>
</dbReference>
<evidence type="ECO:0000313" key="3">
    <source>
        <dbReference type="Proteomes" id="UP000245697"/>
    </source>
</evidence>
<gene>
    <name evidence="2" type="ORF">BC793_104213</name>
</gene>
<keyword evidence="3" id="KW-1185">Reference proteome</keyword>
<feature type="region of interest" description="Disordered" evidence="1">
    <location>
        <begin position="1"/>
        <end position="20"/>
    </location>
</feature>
<comment type="caution">
    <text evidence="2">The sequence shown here is derived from an EMBL/GenBank/DDBJ whole genome shotgun (WGS) entry which is preliminary data.</text>
</comment>